<dbReference type="SUPFAM" id="SSF56112">
    <property type="entry name" value="Protein kinase-like (PK-like)"/>
    <property type="match status" value="1"/>
</dbReference>
<dbReference type="InterPro" id="IPR008271">
    <property type="entry name" value="Ser/Thr_kinase_AS"/>
</dbReference>
<keyword evidence="7" id="KW-0067">ATP-binding</keyword>
<keyword evidence="3" id="KW-0723">Serine/threonine-protein kinase</keyword>
<proteinExistence type="inferred from homology"/>
<dbReference type="InParanoid" id="E4WR28"/>
<dbReference type="GO" id="GO:0040019">
    <property type="term" value="P:positive regulation of embryonic development"/>
    <property type="evidence" value="ECO:0007669"/>
    <property type="project" value="UniProtKB-ARBA"/>
</dbReference>
<dbReference type="EMBL" id="FN653015">
    <property type="protein sequence ID" value="CBY20214.1"/>
    <property type="molecule type" value="Genomic_DNA"/>
</dbReference>
<reference evidence="14" key="2">
    <citation type="submission" date="2012-02" db="EMBL/GenBank/DDBJ databases">
        <title>Expansion of cyclin B, D and CDK1 repertoires in a chordate, Oikopleura, that extensively endoreduplicates.</title>
        <authorList>
            <person name="Campsteijn C."/>
            <person name="Ovrebo J.I."/>
            <person name="Karlsen B.O."/>
            <person name="Thompson E.M."/>
        </authorList>
    </citation>
    <scope>NUCLEOTIDE SEQUENCE</scope>
</reference>
<evidence type="ECO:0000313" key="14">
    <source>
        <dbReference type="EMBL" id="CBZ42101.1"/>
    </source>
</evidence>
<dbReference type="FunFam" id="1.10.510.10:FF:000533">
    <property type="entry name" value="cyclin-dependent kinase 10"/>
    <property type="match status" value="1"/>
</dbReference>
<dbReference type="Proteomes" id="UP000011014">
    <property type="component" value="Unassembled WGS sequence"/>
</dbReference>
<evidence type="ECO:0000256" key="7">
    <source>
        <dbReference type="ARBA" id="ARBA00022840"/>
    </source>
</evidence>
<comment type="catalytic activity">
    <reaction evidence="8">
        <text>L-threonyl-[protein] + ATP = O-phospho-L-threonyl-[protein] + ADP + H(+)</text>
        <dbReference type="Rhea" id="RHEA:46608"/>
        <dbReference type="Rhea" id="RHEA-COMP:11060"/>
        <dbReference type="Rhea" id="RHEA-COMP:11605"/>
        <dbReference type="ChEBI" id="CHEBI:15378"/>
        <dbReference type="ChEBI" id="CHEBI:30013"/>
        <dbReference type="ChEBI" id="CHEBI:30616"/>
        <dbReference type="ChEBI" id="CHEBI:61977"/>
        <dbReference type="ChEBI" id="CHEBI:456216"/>
        <dbReference type="EC" id="2.7.11.22"/>
    </reaction>
</comment>
<feature type="domain" description="Protein kinase" evidence="11">
    <location>
        <begin position="304"/>
        <end position="589"/>
    </location>
</feature>
<dbReference type="EMBL" id="FR823322">
    <property type="protein sequence ID" value="CBZ42101.1"/>
    <property type="molecule type" value="Genomic_DNA"/>
</dbReference>
<dbReference type="SMART" id="SM00220">
    <property type="entry name" value="S_TKc"/>
    <property type="match status" value="1"/>
</dbReference>
<dbReference type="GO" id="GO:0005634">
    <property type="term" value="C:nucleus"/>
    <property type="evidence" value="ECO:0007669"/>
    <property type="project" value="TreeGrafter"/>
</dbReference>
<evidence type="ECO:0000256" key="2">
    <source>
        <dbReference type="ARBA" id="ARBA00012425"/>
    </source>
</evidence>
<evidence type="ECO:0000256" key="10">
    <source>
        <dbReference type="SAM" id="MobiDB-lite"/>
    </source>
</evidence>
<dbReference type="FunFam" id="3.30.200.20:FF:000054">
    <property type="entry name" value="Cyclin-dependent kinase 11B"/>
    <property type="match status" value="1"/>
</dbReference>
<evidence type="ECO:0000256" key="5">
    <source>
        <dbReference type="ARBA" id="ARBA00022741"/>
    </source>
</evidence>
<evidence type="ECO:0000256" key="8">
    <source>
        <dbReference type="ARBA" id="ARBA00047811"/>
    </source>
</evidence>
<evidence type="ECO:0000256" key="3">
    <source>
        <dbReference type="ARBA" id="ARBA00022527"/>
    </source>
</evidence>
<keyword evidence="5" id="KW-0547">Nucleotide-binding</keyword>
<keyword evidence="15" id="KW-1185">Reference proteome</keyword>
<evidence type="ECO:0000313" key="13">
    <source>
        <dbReference type="EMBL" id="CBY31147.1"/>
    </source>
</evidence>
<evidence type="ECO:0000259" key="11">
    <source>
        <dbReference type="PROSITE" id="PS50011"/>
    </source>
</evidence>
<reference evidence="12" key="1">
    <citation type="journal article" date="2010" name="Science">
        <title>Plasticity of animal genome architecture unmasked by rapid evolution of a pelagic tunicate.</title>
        <authorList>
            <person name="Denoeud F."/>
            <person name="Henriet S."/>
            <person name="Mungpakdee S."/>
            <person name="Aury J.M."/>
            <person name="Da Silva C."/>
            <person name="Brinkmann H."/>
            <person name="Mikhaleva J."/>
            <person name="Olsen L.C."/>
            <person name="Jubin C."/>
            <person name="Canestro C."/>
            <person name="Bouquet J.M."/>
            <person name="Danks G."/>
            <person name="Poulain J."/>
            <person name="Campsteijn C."/>
            <person name="Adamski M."/>
            <person name="Cross I."/>
            <person name="Yadetie F."/>
            <person name="Muffato M."/>
            <person name="Louis A."/>
            <person name="Butcher S."/>
            <person name="Tsagkogeorga G."/>
            <person name="Konrad A."/>
            <person name="Singh S."/>
            <person name="Jensen M.F."/>
            <person name="Cong E.H."/>
            <person name="Eikeseth-Otteraa H."/>
            <person name="Noel B."/>
            <person name="Anthouard V."/>
            <person name="Porcel B.M."/>
            <person name="Kachouri-Lafond R."/>
            <person name="Nishino A."/>
            <person name="Ugolini M."/>
            <person name="Chourrout P."/>
            <person name="Nishida H."/>
            <person name="Aasland R."/>
            <person name="Huzurbazar S."/>
            <person name="Westhof E."/>
            <person name="Delsuc F."/>
            <person name="Lehrach H."/>
            <person name="Reinhardt R."/>
            <person name="Weissenbach J."/>
            <person name="Roy S.W."/>
            <person name="Artiguenave F."/>
            <person name="Postlethwait J.H."/>
            <person name="Manak J.R."/>
            <person name="Thompson E.M."/>
            <person name="Jaillon O."/>
            <person name="Du Pasquier L."/>
            <person name="Boudinot P."/>
            <person name="Liberles D.A."/>
            <person name="Volff J.N."/>
            <person name="Philippe H."/>
            <person name="Lenhard B."/>
            <person name="Roest Crollius H."/>
            <person name="Wincker P."/>
            <person name="Chourrout D."/>
        </authorList>
    </citation>
    <scope>NUCLEOTIDE SEQUENCE [LARGE SCALE GENOMIC DNA]</scope>
</reference>
<feature type="region of interest" description="Disordered" evidence="10">
    <location>
        <begin position="41"/>
        <end position="137"/>
    </location>
</feature>
<keyword evidence="4" id="KW-0808">Transferase</keyword>
<feature type="compositionally biased region" description="Basic and acidic residues" evidence="10">
    <location>
        <begin position="109"/>
        <end position="118"/>
    </location>
</feature>
<feature type="region of interest" description="Disordered" evidence="10">
    <location>
        <begin position="165"/>
        <end position="266"/>
    </location>
</feature>
<dbReference type="Pfam" id="PF00069">
    <property type="entry name" value="Pkinase"/>
    <property type="match status" value="1"/>
</dbReference>
<dbReference type="AlphaFoldDB" id="E4WR28"/>
<dbReference type="PANTHER" id="PTHR24056:SF107">
    <property type="entry name" value="CYCLIN-DEPENDENT KINASE 11A-RELATED"/>
    <property type="match status" value="1"/>
</dbReference>
<comment type="similarity">
    <text evidence="1">Belongs to the protein kinase superfamily. CMGC Ser/Thr protein kinase family. CDC2/CDKX subfamily.</text>
</comment>
<evidence type="ECO:0000256" key="1">
    <source>
        <dbReference type="ARBA" id="ARBA00006485"/>
    </source>
</evidence>
<protein>
    <recommendedName>
        <fullName evidence="2">cyclin-dependent kinase</fullName>
        <ecNumber evidence="2">2.7.11.22</ecNumber>
    </recommendedName>
</protein>
<dbReference type="InterPro" id="IPR050108">
    <property type="entry name" value="CDK"/>
</dbReference>
<evidence type="ECO:0000313" key="12">
    <source>
        <dbReference type="EMBL" id="CBY20214.1"/>
    </source>
</evidence>
<dbReference type="Gene3D" id="1.10.510.10">
    <property type="entry name" value="Transferase(Phosphotransferase) domain 1"/>
    <property type="match status" value="1"/>
</dbReference>
<dbReference type="PROSITE" id="PS50011">
    <property type="entry name" value="PROTEIN_KINASE_DOM"/>
    <property type="match status" value="1"/>
</dbReference>
<keyword evidence="6" id="KW-0418">Kinase</keyword>
<comment type="catalytic activity">
    <reaction evidence="9">
        <text>L-seryl-[protein] + ATP = O-phospho-L-seryl-[protein] + ADP + H(+)</text>
        <dbReference type="Rhea" id="RHEA:17989"/>
        <dbReference type="Rhea" id="RHEA-COMP:9863"/>
        <dbReference type="Rhea" id="RHEA-COMP:11604"/>
        <dbReference type="ChEBI" id="CHEBI:15378"/>
        <dbReference type="ChEBI" id="CHEBI:29999"/>
        <dbReference type="ChEBI" id="CHEBI:30616"/>
        <dbReference type="ChEBI" id="CHEBI:83421"/>
        <dbReference type="ChEBI" id="CHEBI:456216"/>
        <dbReference type="EC" id="2.7.11.22"/>
    </reaction>
</comment>
<dbReference type="GO" id="GO:0005524">
    <property type="term" value="F:ATP binding"/>
    <property type="evidence" value="ECO:0007669"/>
    <property type="project" value="UniProtKB-KW"/>
</dbReference>
<dbReference type="EMBL" id="FN654294">
    <property type="protein sequence ID" value="CBY31147.1"/>
    <property type="molecule type" value="Genomic_DNA"/>
</dbReference>
<accession>E4WR28</accession>
<dbReference type="PANTHER" id="PTHR24056">
    <property type="entry name" value="CELL DIVISION PROTEIN KINASE"/>
    <property type="match status" value="1"/>
</dbReference>
<dbReference type="GO" id="GO:0004693">
    <property type="term" value="F:cyclin-dependent protein serine/threonine kinase activity"/>
    <property type="evidence" value="ECO:0007669"/>
    <property type="project" value="UniProtKB-EC"/>
</dbReference>
<sequence length="638" mass="72676">MSEEAIWDDLASEIADDFASDYLKNADNMSENELKRLREDLRKKIGKCKKSRKNSDDEERRDRKKSRTSSEDERKRSRPSRTVTISKSSRKSSRERSSPSVVFNPVTKQYEKNIRRGESNAMSDGDSDEGEIKGDEKITADDLINELINDETNETDLKLVTDVIMESSKNRKSTTKNGDSHRLTPVRDEPMYSRNRIDSVNSDVIREKTKSKWASDSSENEDEPEPVLPPALTSLQQDISARSLSQHSSPAHMATPPPPAQEDVLGGLYDENGEALENAMESETGGLDFYYPSIQGCRQVDDSYKFLNRIAEGTYGVVFRAQDKRSTQVVALKKLKMEKEKLGFPITSLREIVTLLKAKHENVINVLEICVGATKDKIYIAMEYLEHDMKTLMETMKGNFTIGEVKTLMIQLLRGVNHLHDNWILHRDLKTSNLLLNHKAVLKIADFGLAREYGSPLGEFTEVVVTLWYRSPELLLGQKKYSTYVDLWSCGCIMGEFLQGKPLFPGKTEQQQCQLIFKELGTPDDNSWPGFSDLPHAKKINWERNKNNMLRKRYKDQMPKEGYNFLNGLLTYDPNERWTAERALEDIWLKMTPIPTPREHFPTWPAKSELLARKTSVTMASPDAPVGATAFQKMGAQI</sequence>
<evidence type="ECO:0000256" key="6">
    <source>
        <dbReference type="ARBA" id="ARBA00022777"/>
    </source>
</evidence>
<dbReference type="OrthoDB" id="647at2759"/>
<dbReference type="PROSITE" id="PS00108">
    <property type="entry name" value="PROTEIN_KINASE_ST"/>
    <property type="match status" value="1"/>
</dbReference>
<feature type="compositionally biased region" description="Basic and acidic residues" evidence="10">
    <location>
        <begin position="178"/>
        <end position="197"/>
    </location>
</feature>
<dbReference type="Gene3D" id="3.30.200.20">
    <property type="entry name" value="Phosphorylase Kinase, domain 1"/>
    <property type="match status" value="1"/>
</dbReference>
<organism evidence="12">
    <name type="scientific">Oikopleura dioica</name>
    <name type="common">Tunicate</name>
    <dbReference type="NCBI Taxonomy" id="34765"/>
    <lineage>
        <taxon>Eukaryota</taxon>
        <taxon>Metazoa</taxon>
        <taxon>Chordata</taxon>
        <taxon>Tunicata</taxon>
        <taxon>Appendicularia</taxon>
        <taxon>Copelata</taxon>
        <taxon>Oikopleuridae</taxon>
        <taxon>Oikopleura</taxon>
    </lineage>
</organism>
<dbReference type="InterPro" id="IPR011009">
    <property type="entry name" value="Kinase-like_dom_sf"/>
</dbReference>
<dbReference type="InterPro" id="IPR000719">
    <property type="entry name" value="Prot_kinase_dom"/>
</dbReference>
<dbReference type="Proteomes" id="UP000001307">
    <property type="component" value="Unassembled WGS sequence"/>
</dbReference>
<evidence type="ECO:0000256" key="4">
    <source>
        <dbReference type="ARBA" id="ARBA00022679"/>
    </source>
</evidence>
<feature type="compositionally biased region" description="Polar residues" evidence="10">
    <location>
        <begin position="233"/>
        <end position="249"/>
    </location>
</feature>
<gene>
    <name evidence="14" type="primary">cdk11</name>
    <name evidence="12" type="ORF">GSOID_T00000199001</name>
    <name evidence="13" type="ORF">GSOID_T00019107001</name>
</gene>
<evidence type="ECO:0000256" key="9">
    <source>
        <dbReference type="ARBA" id="ARBA00048367"/>
    </source>
</evidence>
<name>E4WR28_OIKDI</name>
<evidence type="ECO:0000313" key="15">
    <source>
        <dbReference type="Proteomes" id="UP000001307"/>
    </source>
</evidence>
<dbReference type="EC" id="2.7.11.22" evidence="2"/>
<dbReference type="GO" id="GO:0007346">
    <property type="term" value="P:regulation of mitotic cell cycle"/>
    <property type="evidence" value="ECO:0007669"/>
    <property type="project" value="TreeGrafter"/>
</dbReference>